<accession>A0A178LBF7</accession>
<evidence type="ECO:0008006" key="3">
    <source>
        <dbReference type="Google" id="ProtNLM"/>
    </source>
</evidence>
<organism evidence="1 2">
    <name type="scientific">Mycolicibacterium iranicum</name>
    <name type="common">Mycobacterium iranicum</name>
    <dbReference type="NCBI Taxonomy" id="912594"/>
    <lineage>
        <taxon>Bacteria</taxon>
        <taxon>Bacillati</taxon>
        <taxon>Actinomycetota</taxon>
        <taxon>Actinomycetes</taxon>
        <taxon>Mycobacteriales</taxon>
        <taxon>Mycobacteriaceae</taxon>
        <taxon>Mycolicibacterium</taxon>
    </lineage>
</organism>
<dbReference type="RefSeq" id="WP_082909571.1">
    <property type="nucleotide sequence ID" value="NZ_LWCS01000106.1"/>
</dbReference>
<reference evidence="1 2" key="1">
    <citation type="submission" date="2016-04" db="EMBL/GenBank/DDBJ databases">
        <title>Draft Genome Sequences of Staphylococcus capitis Strain H36, S. capitis Strain H65, S. cohnii Strain H62, S. hominis Strain H69, Mycobacterium iranicum Strain H39, Plantibacter sp. Strain H53, Pseudomonas oryzihabitans Strain H72, and Microbacterium sp. Strain H83, isolated from residential settings.</title>
        <authorList>
            <person name="Lymperopoulou D."/>
            <person name="Adams R.I."/>
            <person name="Lindow S."/>
            <person name="Coil D.A."/>
            <person name="Jospin G."/>
            <person name="Eisen J.A."/>
        </authorList>
    </citation>
    <scope>NUCLEOTIDE SEQUENCE [LARGE SCALE GENOMIC DNA]</scope>
    <source>
        <strain evidence="1 2">H39</strain>
    </source>
</reference>
<dbReference type="Proteomes" id="UP000078396">
    <property type="component" value="Unassembled WGS sequence"/>
</dbReference>
<sequence length="122" mass="13740">MLNEHGDAIEADLLRFYRIDVLDFYRGTLSARRLGVLIRQLPAESALVRALNGGRIPWGNVENLVADLWALILKVNSSANARVQDHPVRAELEAKSRAEAKRAKVIDMRSKFEKRKQAYGLG</sequence>
<evidence type="ECO:0000313" key="2">
    <source>
        <dbReference type="Proteomes" id="UP000078396"/>
    </source>
</evidence>
<dbReference type="AlphaFoldDB" id="A0A178LBF7"/>
<proteinExistence type="predicted"/>
<protein>
    <recommendedName>
        <fullName evidence="3">Tail assembly chaperone</fullName>
    </recommendedName>
</protein>
<evidence type="ECO:0000313" key="1">
    <source>
        <dbReference type="EMBL" id="OAN26233.1"/>
    </source>
</evidence>
<dbReference type="OrthoDB" id="4764823at2"/>
<gene>
    <name evidence="1" type="ORF">A4X20_30525</name>
</gene>
<comment type="caution">
    <text evidence="1">The sequence shown here is derived from an EMBL/GenBank/DDBJ whole genome shotgun (WGS) entry which is preliminary data.</text>
</comment>
<name>A0A178LBF7_MYCIR</name>
<dbReference type="EMBL" id="LWCS01000106">
    <property type="protein sequence ID" value="OAN26233.1"/>
    <property type="molecule type" value="Genomic_DNA"/>
</dbReference>